<accession>B1C355</accession>
<reference evidence="2" key="2">
    <citation type="submission" date="2014-06" db="EMBL/GenBank/DDBJ databases">
        <title>Draft genome sequence of Clostridium spiroforme (DSM 1552).</title>
        <authorList>
            <person name="Sudarsanam P."/>
            <person name="Ley R."/>
            <person name="Guruge J."/>
            <person name="Turnbaugh P.J."/>
            <person name="Mahowald M."/>
            <person name="Liep D."/>
            <person name="Gordon J."/>
        </authorList>
    </citation>
    <scope>NUCLEOTIDE SEQUENCE</scope>
    <source>
        <strain evidence="2">DSM 1552</strain>
    </source>
</reference>
<organism evidence="2 3">
    <name type="scientific">Thomasclavelia spiroformis DSM 1552</name>
    <dbReference type="NCBI Taxonomy" id="428126"/>
    <lineage>
        <taxon>Bacteria</taxon>
        <taxon>Bacillati</taxon>
        <taxon>Bacillota</taxon>
        <taxon>Erysipelotrichia</taxon>
        <taxon>Erysipelotrichales</taxon>
        <taxon>Coprobacillaceae</taxon>
        <taxon>Thomasclavelia</taxon>
    </lineage>
</organism>
<keyword evidence="3" id="KW-1185">Reference proteome</keyword>
<reference evidence="2" key="1">
    <citation type="submission" date="2008-02" db="EMBL/GenBank/DDBJ databases">
        <authorList>
            <person name="Fulton L."/>
            <person name="Clifton S."/>
            <person name="Fulton B."/>
            <person name="Xu J."/>
            <person name="Minx P."/>
            <person name="Pepin K.H."/>
            <person name="Johnson M."/>
            <person name="Thiruvilangam P."/>
            <person name="Bhonagiri V."/>
            <person name="Nash W.E."/>
            <person name="Mardis E.R."/>
            <person name="Wilson R.K."/>
        </authorList>
    </citation>
    <scope>NUCLEOTIDE SEQUENCE [LARGE SCALE GENOMIC DNA]</scope>
    <source>
        <strain evidence="2">DSM 1552</strain>
    </source>
</reference>
<name>B1C355_9FIRM</name>
<evidence type="ECO:0000313" key="3">
    <source>
        <dbReference type="Proteomes" id="UP000004910"/>
    </source>
</evidence>
<protein>
    <submittedName>
        <fullName evidence="2">Uncharacterized protein</fullName>
    </submittedName>
</protein>
<dbReference type="EMBL" id="ABIK02000013">
    <property type="protein sequence ID" value="EDS74613.1"/>
    <property type="molecule type" value="Genomic_DNA"/>
</dbReference>
<keyword evidence="1" id="KW-1133">Transmembrane helix</keyword>
<dbReference type="Proteomes" id="UP000004910">
    <property type="component" value="Unassembled WGS sequence"/>
</dbReference>
<gene>
    <name evidence="2" type="ORF">CLOSPI_01668</name>
</gene>
<keyword evidence="1" id="KW-0472">Membrane</keyword>
<evidence type="ECO:0000313" key="2">
    <source>
        <dbReference type="EMBL" id="EDS74613.1"/>
    </source>
</evidence>
<dbReference type="AlphaFoldDB" id="B1C355"/>
<keyword evidence="1" id="KW-0812">Transmembrane</keyword>
<dbReference type="HOGENOM" id="CLU_3182200_0_0_9"/>
<dbReference type="STRING" id="428126.CLOSPI_01668"/>
<proteinExistence type="predicted"/>
<evidence type="ECO:0000256" key="1">
    <source>
        <dbReference type="SAM" id="Phobius"/>
    </source>
</evidence>
<comment type="caution">
    <text evidence="2">The sequence shown here is derived from an EMBL/GenBank/DDBJ whole genome shotgun (WGS) entry which is preliminary data.</text>
</comment>
<feature type="transmembrane region" description="Helical" evidence="1">
    <location>
        <begin position="20"/>
        <end position="45"/>
    </location>
</feature>
<sequence>MEIVEMPLSESFEKKERKLALIVILKHLLSGGIAHCVLMIICFFIC</sequence>